<evidence type="ECO:0000313" key="1">
    <source>
        <dbReference type="EMBL" id="KAJ9052826.1"/>
    </source>
</evidence>
<sequence>MPPGQSKQPGSLVGQVAPPHQACERTISRRPSDTNIKFKGKRTSQLKSSLAKTPTMEINENPTFCSECKVTYPSTIDASDHIHFAHTRFVNQTFEGIVIDKELHIAQGMLCPLCSEEIPGVEAEIVSQWFFDHIERTHFVCFECQQWFVTEEGLMDHEWGRHRKSGHSCSLCRVEIMLTSGQADESEAHDQARCFYCAEDLAKHWAQFHQKDCYSCQQRFKSTAALRNHVQMSAIHRPTHYECLHCHRHFPILSRLIQHLESSTNPECFVDFNQITSFSDIPSLLRQNALTLKLLPTLSDSDLSNEDSDDYIVSDISTDKKKSPAF</sequence>
<dbReference type="EMBL" id="QTSX02006596">
    <property type="protein sequence ID" value="KAJ9052826.1"/>
    <property type="molecule type" value="Genomic_DNA"/>
</dbReference>
<organism evidence="1 2">
    <name type="scientific">Entomophthora muscae</name>
    <dbReference type="NCBI Taxonomy" id="34485"/>
    <lineage>
        <taxon>Eukaryota</taxon>
        <taxon>Fungi</taxon>
        <taxon>Fungi incertae sedis</taxon>
        <taxon>Zoopagomycota</taxon>
        <taxon>Entomophthoromycotina</taxon>
        <taxon>Entomophthoromycetes</taxon>
        <taxon>Entomophthorales</taxon>
        <taxon>Entomophthoraceae</taxon>
        <taxon>Entomophthora</taxon>
    </lineage>
</organism>
<reference evidence="1" key="1">
    <citation type="submission" date="2022-04" db="EMBL/GenBank/DDBJ databases">
        <title>Genome of the entomopathogenic fungus Entomophthora muscae.</title>
        <authorList>
            <person name="Elya C."/>
            <person name="Lovett B.R."/>
            <person name="Lee E."/>
            <person name="Macias A.M."/>
            <person name="Hajek A.E."/>
            <person name="De Bivort B.L."/>
            <person name="Kasson M.T."/>
            <person name="De Fine Licht H.H."/>
            <person name="Stajich J.E."/>
        </authorList>
    </citation>
    <scope>NUCLEOTIDE SEQUENCE</scope>
    <source>
        <strain evidence="1">Berkeley</strain>
    </source>
</reference>
<gene>
    <name evidence="1" type="ORF">DSO57_1030271</name>
</gene>
<protein>
    <submittedName>
        <fullName evidence="1">Uncharacterized protein</fullName>
    </submittedName>
</protein>
<keyword evidence="2" id="KW-1185">Reference proteome</keyword>
<dbReference type="Proteomes" id="UP001165960">
    <property type="component" value="Unassembled WGS sequence"/>
</dbReference>
<name>A0ACC2RRZ4_9FUNG</name>
<comment type="caution">
    <text evidence="1">The sequence shown here is derived from an EMBL/GenBank/DDBJ whole genome shotgun (WGS) entry which is preliminary data.</text>
</comment>
<accession>A0ACC2RRZ4</accession>
<proteinExistence type="predicted"/>
<evidence type="ECO:0000313" key="2">
    <source>
        <dbReference type="Proteomes" id="UP001165960"/>
    </source>
</evidence>